<dbReference type="InterPro" id="IPR017871">
    <property type="entry name" value="ABC_transporter-like_CS"/>
</dbReference>
<evidence type="ECO:0000313" key="12">
    <source>
        <dbReference type="Proteomes" id="UP000680839"/>
    </source>
</evidence>
<dbReference type="NCBIfam" id="TIGR01187">
    <property type="entry name" value="potA"/>
    <property type="match status" value="1"/>
</dbReference>
<reference evidence="11" key="1">
    <citation type="submission" date="2021-06" db="EMBL/GenBank/DDBJ databases">
        <title>Bradyrhizobium sp. S2-20-1 Genome sequencing.</title>
        <authorList>
            <person name="Jin L."/>
        </authorList>
    </citation>
    <scope>NUCLEOTIDE SEQUENCE</scope>
    <source>
        <strain evidence="11">S2-20-1</strain>
    </source>
</reference>
<dbReference type="GO" id="GO:0015594">
    <property type="term" value="F:ABC-type putrescine transporter activity"/>
    <property type="evidence" value="ECO:0007669"/>
    <property type="project" value="InterPro"/>
</dbReference>
<dbReference type="PANTHER" id="PTHR42781">
    <property type="entry name" value="SPERMIDINE/PUTRESCINE IMPORT ATP-BINDING PROTEIN POTA"/>
    <property type="match status" value="1"/>
</dbReference>
<evidence type="ECO:0000256" key="5">
    <source>
        <dbReference type="ARBA" id="ARBA00022840"/>
    </source>
</evidence>
<name>A0A975NFX9_9BRAD</name>
<dbReference type="SUPFAM" id="SSF50331">
    <property type="entry name" value="MOP-like"/>
    <property type="match status" value="1"/>
</dbReference>
<keyword evidence="4 9" id="KW-0547">Nucleotide-binding</keyword>
<dbReference type="GO" id="GO:0005524">
    <property type="term" value="F:ATP binding"/>
    <property type="evidence" value="ECO:0007669"/>
    <property type="project" value="UniProtKB-KW"/>
</dbReference>
<dbReference type="GO" id="GO:0043190">
    <property type="term" value="C:ATP-binding cassette (ABC) transporter complex"/>
    <property type="evidence" value="ECO:0007669"/>
    <property type="project" value="InterPro"/>
</dbReference>
<evidence type="ECO:0000256" key="9">
    <source>
        <dbReference type="RuleBase" id="RU364083"/>
    </source>
</evidence>
<dbReference type="InterPro" id="IPR005893">
    <property type="entry name" value="PotA-like"/>
</dbReference>
<comment type="similarity">
    <text evidence="9">Belongs to the ABC transporter superfamily. Spermidine/putrescine importer (TC 3.A.1.11.1) family.</text>
</comment>
<dbReference type="FunFam" id="3.40.50.300:FF:000133">
    <property type="entry name" value="Spermidine/putrescine import ATP-binding protein PotA"/>
    <property type="match status" value="1"/>
</dbReference>
<comment type="catalytic activity">
    <reaction evidence="9">
        <text>ATP + H2O + polyamine-[polyamine-binding protein]Side 1 = ADP + phosphate + polyamineSide 2 + [polyamine-binding protein]Side 1.</text>
        <dbReference type="EC" id="7.6.2.11"/>
    </reaction>
</comment>
<keyword evidence="6 9" id="KW-1278">Translocase</keyword>
<dbReference type="InterPro" id="IPR050093">
    <property type="entry name" value="ABC_SmlMolc_Importer"/>
</dbReference>
<dbReference type="PANTHER" id="PTHR42781:SF5">
    <property type="entry name" value="PUTRESCINE TRANSPORT ATP-BINDING PROTEIN POTG"/>
    <property type="match status" value="1"/>
</dbReference>
<keyword evidence="7 9" id="KW-0472">Membrane</keyword>
<dbReference type="InterPro" id="IPR003439">
    <property type="entry name" value="ABC_transporter-like_ATP-bd"/>
</dbReference>
<comment type="function">
    <text evidence="8">Involved in beta-(1--&gt;2)glucan export. Transmembrane domains (TMD) form a pore in the inner membrane and the ATP-binding domain (NBD) is responsible for energy generation.</text>
</comment>
<feature type="domain" description="ABC transporter" evidence="10">
    <location>
        <begin position="29"/>
        <end position="259"/>
    </location>
</feature>
<keyword evidence="3" id="KW-0997">Cell inner membrane</keyword>
<dbReference type="InterPro" id="IPR013611">
    <property type="entry name" value="Transp-assoc_OB_typ2"/>
</dbReference>
<dbReference type="InterPro" id="IPR027417">
    <property type="entry name" value="P-loop_NTPase"/>
</dbReference>
<dbReference type="PROSITE" id="PS00211">
    <property type="entry name" value="ABC_TRANSPORTER_1"/>
    <property type="match status" value="1"/>
</dbReference>
<dbReference type="Gene3D" id="2.40.50.100">
    <property type="match status" value="1"/>
</dbReference>
<dbReference type="InterPro" id="IPR017879">
    <property type="entry name" value="PotA_ATP-bd"/>
</dbReference>
<keyword evidence="2 9" id="KW-1003">Cell membrane</keyword>
<dbReference type="SUPFAM" id="SSF52540">
    <property type="entry name" value="P-loop containing nucleoside triphosphate hydrolases"/>
    <property type="match status" value="1"/>
</dbReference>
<dbReference type="Gene3D" id="3.40.50.300">
    <property type="entry name" value="P-loop containing nucleotide triphosphate hydrolases"/>
    <property type="match status" value="1"/>
</dbReference>
<keyword evidence="5 9" id="KW-0067">ATP-binding</keyword>
<evidence type="ECO:0000256" key="2">
    <source>
        <dbReference type="ARBA" id="ARBA00022475"/>
    </source>
</evidence>
<dbReference type="EMBL" id="CP076134">
    <property type="protein sequence ID" value="QWG14110.1"/>
    <property type="molecule type" value="Genomic_DNA"/>
</dbReference>
<evidence type="ECO:0000256" key="3">
    <source>
        <dbReference type="ARBA" id="ARBA00022519"/>
    </source>
</evidence>
<dbReference type="SMART" id="SM00382">
    <property type="entry name" value="AAA"/>
    <property type="match status" value="1"/>
</dbReference>
<proteinExistence type="inferred from homology"/>
<evidence type="ECO:0000259" key="10">
    <source>
        <dbReference type="PROSITE" id="PS50893"/>
    </source>
</evidence>
<dbReference type="Proteomes" id="UP000680839">
    <property type="component" value="Chromosome"/>
</dbReference>
<evidence type="ECO:0000256" key="7">
    <source>
        <dbReference type="ARBA" id="ARBA00023136"/>
    </source>
</evidence>
<dbReference type="RefSeq" id="WP_215622750.1">
    <property type="nucleotide sequence ID" value="NZ_CP076134.1"/>
</dbReference>
<evidence type="ECO:0000313" key="11">
    <source>
        <dbReference type="EMBL" id="QWG14110.1"/>
    </source>
</evidence>
<dbReference type="EC" id="7.6.2.11" evidence="9"/>
<evidence type="ECO:0000256" key="6">
    <source>
        <dbReference type="ARBA" id="ARBA00022967"/>
    </source>
</evidence>
<comment type="subunit">
    <text evidence="9">The complex is composed of two ATP-binding proteins (PotA), two transmembrane proteins (PotB and PotC) and a solute-binding protein (PotD).</text>
</comment>
<sequence>MAEDLPNIGAGEAVSKAAPQADEPDLPLLRIDAVVKKFGGFRAVDRVSLDIRAGEFFALLGPSGCGKTTLLRMIAGFETPDEGRILLDGMDIAQVLPHQRPVNMMFQNYALFPHLSVRDNIAFGLKRAGMPRAVIDARVAEMVALVKLEGLEKRKPDQLSGGQKQRVALARSLARRPQILLLDEPLAALDRKLRESTQLELMELQRRLGMTFIIVTHDQEEAMTVASRIGVMDHGRLEQVAAPRELYEAPNSRWIAEFVGDVNLFEGQVASSEGNRLAIWTRDAGTITVAGPRRPVTKTNVSVAIRPEKVKLSRRGPVPDADHAHAINRLEGIVTDVGYLGGFTTYKVRLDTGAVLRSSMANTARIDIDAYSPSQRVVAWFTPDDCVVLEQ</sequence>
<gene>
    <name evidence="9" type="primary">potA</name>
    <name evidence="11" type="ORF">KMZ29_05270</name>
</gene>
<evidence type="ECO:0000256" key="1">
    <source>
        <dbReference type="ARBA" id="ARBA00022448"/>
    </source>
</evidence>
<dbReference type="InterPro" id="IPR008995">
    <property type="entry name" value="Mo/tungstate-bd_C_term_dom"/>
</dbReference>
<dbReference type="Pfam" id="PF08402">
    <property type="entry name" value="TOBE_2"/>
    <property type="match status" value="1"/>
</dbReference>
<dbReference type="InterPro" id="IPR003593">
    <property type="entry name" value="AAA+_ATPase"/>
</dbReference>
<evidence type="ECO:0000256" key="8">
    <source>
        <dbReference type="ARBA" id="ARBA00024722"/>
    </source>
</evidence>
<dbReference type="PROSITE" id="PS50893">
    <property type="entry name" value="ABC_TRANSPORTER_2"/>
    <property type="match status" value="1"/>
</dbReference>
<organism evidence="11 12">
    <name type="scientific">Bradyrhizobium sediminis</name>
    <dbReference type="NCBI Taxonomy" id="2840469"/>
    <lineage>
        <taxon>Bacteria</taxon>
        <taxon>Pseudomonadati</taxon>
        <taxon>Pseudomonadota</taxon>
        <taxon>Alphaproteobacteria</taxon>
        <taxon>Hyphomicrobiales</taxon>
        <taxon>Nitrobacteraceae</taxon>
        <taxon>Bradyrhizobium</taxon>
    </lineage>
</organism>
<keyword evidence="1 9" id="KW-0813">Transport</keyword>
<accession>A0A975NFX9</accession>
<dbReference type="Pfam" id="PF00005">
    <property type="entry name" value="ABC_tran"/>
    <property type="match status" value="1"/>
</dbReference>
<comment type="function">
    <text evidence="9">Part of the ABC transporter complex PotABCD involved in spermidine/putrescine import. Responsible for energy coupling to the transport system.</text>
</comment>
<protein>
    <recommendedName>
        <fullName evidence="9">Spermidine/putrescine import ATP-binding protein PotA</fullName>
        <ecNumber evidence="9">7.6.2.11</ecNumber>
    </recommendedName>
</protein>
<dbReference type="CDD" id="cd03300">
    <property type="entry name" value="ABC_PotA_N"/>
    <property type="match status" value="1"/>
</dbReference>
<evidence type="ECO:0000256" key="4">
    <source>
        <dbReference type="ARBA" id="ARBA00022741"/>
    </source>
</evidence>
<dbReference type="AlphaFoldDB" id="A0A975NFX9"/>
<dbReference type="GO" id="GO:0016887">
    <property type="term" value="F:ATP hydrolysis activity"/>
    <property type="evidence" value="ECO:0007669"/>
    <property type="project" value="InterPro"/>
</dbReference>